<evidence type="ECO:0000313" key="1">
    <source>
        <dbReference type="EMBL" id="CAA9459804.1"/>
    </source>
</evidence>
<dbReference type="AlphaFoldDB" id="A0A6J4R1A9"/>
<sequence>MAFECPSCNRPLYNRRRDTCEFCGEAVPEELLLSPKQQAALDKLKEYHLRRRPSSGSGGDGWIAADDTWWDAGDFGGGGDGGGGGD</sequence>
<organism evidence="1">
    <name type="scientific">uncultured Rubrobacteraceae bacterium</name>
    <dbReference type="NCBI Taxonomy" id="349277"/>
    <lineage>
        <taxon>Bacteria</taxon>
        <taxon>Bacillati</taxon>
        <taxon>Actinomycetota</taxon>
        <taxon>Rubrobacteria</taxon>
        <taxon>Rubrobacterales</taxon>
        <taxon>Rubrobacteraceae</taxon>
        <taxon>environmental samples</taxon>
    </lineage>
</organism>
<name>A0A6J4R1A9_9ACTN</name>
<reference evidence="1" key="1">
    <citation type="submission" date="2020-02" db="EMBL/GenBank/DDBJ databases">
        <authorList>
            <person name="Meier V. D."/>
        </authorList>
    </citation>
    <scope>NUCLEOTIDE SEQUENCE</scope>
    <source>
        <strain evidence="1">AVDCRST_MAG28</strain>
    </source>
</reference>
<protein>
    <submittedName>
        <fullName evidence="1">Uncharacterized protein</fullName>
    </submittedName>
</protein>
<dbReference type="EMBL" id="CADCVE010000074">
    <property type="protein sequence ID" value="CAA9459804.1"/>
    <property type="molecule type" value="Genomic_DNA"/>
</dbReference>
<gene>
    <name evidence="1" type="ORF">AVDCRST_MAG28-3061</name>
</gene>
<proteinExistence type="predicted"/>
<accession>A0A6J4R1A9</accession>